<accession>A0A212J9P4</accession>
<organism evidence="2">
    <name type="scientific">uncultured Eubacteriales bacterium</name>
    <dbReference type="NCBI Taxonomy" id="172733"/>
    <lineage>
        <taxon>Bacteria</taxon>
        <taxon>Bacillati</taxon>
        <taxon>Bacillota</taxon>
        <taxon>Clostridia</taxon>
        <taxon>Eubacteriales</taxon>
        <taxon>environmental samples</taxon>
    </lineage>
</organism>
<dbReference type="Pfam" id="PF01476">
    <property type="entry name" value="LysM"/>
    <property type="match status" value="1"/>
</dbReference>
<dbReference type="AlphaFoldDB" id="A0A212J9P4"/>
<sequence length="228" mass="26009">MIAQRFHTTVQALMSANPSIRATDLRIGQIIYLPEGCRLPPLRPPCRGISASEQTLSNHMRLLWEQHVYWTRMLILSIAFSLPDADFVAARLLRNPKDFAAALRPFYGETLTAKFAELFTAHLTIAAELVKAAKAGDSAAAADAERRWYANADQIAAFLGRINPYWSEQEWRKMLYDHLAMTKTEAVEILTQKYEDSINTFEMIEQEALMMADEMTQGIVKQFPQHFR</sequence>
<dbReference type="EMBL" id="FLUN01000001">
    <property type="protein sequence ID" value="SBV96141.1"/>
    <property type="molecule type" value="Genomic_DNA"/>
</dbReference>
<reference evidence="2" key="1">
    <citation type="submission" date="2016-04" db="EMBL/GenBank/DDBJ databases">
        <authorList>
            <person name="Evans L.H."/>
            <person name="Alamgir A."/>
            <person name="Owens N."/>
            <person name="Weber N.D."/>
            <person name="Virtaneva K."/>
            <person name="Barbian K."/>
            <person name="Babar A."/>
            <person name="Rosenke K."/>
        </authorList>
    </citation>
    <scope>NUCLEOTIDE SEQUENCE</scope>
    <source>
        <strain evidence="2">86</strain>
    </source>
</reference>
<dbReference type="InterPro" id="IPR036779">
    <property type="entry name" value="LysM_dom_sf"/>
</dbReference>
<dbReference type="PROSITE" id="PS51782">
    <property type="entry name" value="LYSM"/>
    <property type="match status" value="1"/>
</dbReference>
<evidence type="ECO:0000313" key="2">
    <source>
        <dbReference type="EMBL" id="SBV96141.1"/>
    </source>
</evidence>
<dbReference type="CDD" id="cd00118">
    <property type="entry name" value="LysM"/>
    <property type="match status" value="1"/>
</dbReference>
<dbReference type="InterPro" id="IPR018392">
    <property type="entry name" value="LysM"/>
</dbReference>
<proteinExistence type="predicted"/>
<dbReference type="Gene3D" id="3.10.350.10">
    <property type="entry name" value="LysM domain"/>
    <property type="match status" value="1"/>
</dbReference>
<name>A0A212J9P4_9FIRM</name>
<evidence type="ECO:0000259" key="1">
    <source>
        <dbReference type="PROSITE" id="PS51782"/>
    </source>
</evidence>
<protein>
    <recommendedName>
        <fullName evidence="1">LysM domain-containing protein</fullName>
    </recommendedName>
</protein>
<gene>
    <name evidence="2" type="ORF">KL86CLO1_10737</name>
</gene>
<feature type="domain" description="LysM" evidence="1">
    <location>
        <begin position="1"/>
        <end position="33"/>
    </location>
</feature>